<keyword evidence="5 6" id="KW-0472">Membrane</keyword>
<dbReference type="NCBIfam" id="TIGR04409">
    <property type="entry name" value="LptC_YrbK"/>
    <property type="match status" value="1"/>
</dbReference>
<dbReference type="RefSeq" id="WP_053408828.1">
    <property type="nucleotide sequence ID" value="NZ_DAIPHI010000050.1"/>
</dbReference>
<keyword evidence="2 6" id="KW-0997">Cell inner membrane</keyword>
<keyword evidence="1 6" id="KW-1003">Cell membrane</keyword>
<evidence type="ECO:0000256" key="7">
    <source>
        <dbReference type="PIRNR" id="PIRNR028513"/>
    </source>
</evidence>
<dbReference type="GO" id="GO:0015221">
    <property type="term" value="F:lipopolysaccharide transmembrane transporter activity"/>
    <property type="evidence" value="ECO:0007669"/>
    <property type="project" value="InterPro"/>
</dbReference>
<dbReference type="AlphaFoldDB" id="A0A0M0I1A7"/>
<dbReference type="GO" id="GO:0030288">
    <property type="term" value="C:outer membrane-bounded periplasmic space"/>
    <property type="evidence" value="ECO:0007669"/>
    <property type="project" value="TreeGrafter"/>
</dbReference>
<keyword evidence="4 6" id="KW-1133">Transmembrane helix</keyword>
<evidence type="ECO:0000313" key="9">
    <source>
        <dbReference type="Proteomes" id="UP000037530"/>
    </source>
</evidence>
<evidence type="ECO:0000256" key="4">
    <source>
        <dbReference type="ARBA" id="ARBA00022989"/>
    </source>
</evidence>
<dbReference type="PIRSF" id="PIRSF028513">
    <property type="entry name" value="LptC"/>
    <property type="match status" value="1"/>
</dbReference>
<comment type="subunit">
    <text evidence="6">Component of the lipopolysaccharide transport and assembly complex. Interacts with LptA and the LptBFG transporter complex.</text>
</comment>
<evidence type="ECO:0000256" key="2">
    <source>
        <dbReference type="ARBA" id="ARBA00022519"/>
    </source>
</evidence>
<keyword evidence="9" id="KW-1185">Reference proteome</keyword>
<comment type="subcellular location">
    <subcellularLocation>
        <location evidence="6">Cell inner membrane</location>
        <topology evidence="6">Single-pass membrane protein</topology>
    </subcellularLocation>
</comment>
<comment type="function">
    <text evidence="6">Involved in the assembly of lipopolysaccharide (LPS). Required for the translocation of LPS from the inner membrane to the outer membrane. Facilitates the transfer of LPS from the inner membrane to the periplasmic protein LptA. Could be a docking site for LptA.</text>
</comment>
<dbReference type="STRING" id="171383.AKJ31_09335"/>
<dbReference type="EMBL" id="LHPI01000006">
    <property type="protein sequence ID" value="KOO08095.1"/>
    <property type="molecule type" value="Genomic_DNA"/>
</dbReference>
<accession>A0A0M0I1A7</accession>
<dbReference type="OrthoDB" id="5659892at2"/>
<dbReference type="PANTHER" id="PTHR37481:SF1">
    <property type="entry name" value="LIPOPOLYSACCHARIDE EXPORT SYSTEM PROTEIN LPTC"/>
    <property type="match status" value="1"/>
</dbReference>
<evidence type="ECO:0000256" key="5">
    <source>
        <dbReference type="ARBA" id="ARBA00023136"/>
    </source>
</evidence>
<dbReference type="GO" id="GO:0043165">
    <property type="term" value="P:Gram-negative-bacterium-type cell outer membrane assembly"/>
    <property type="evidence" value="ECO:0007669"/>
    <property type="project" value="UniProtKB-UniRule"/>
</dbReference>
<dbReference type="InterPro" id="IPR052363">
    <property type="entry name" value="LPS_export_LptC"/>
</dbReference>
<dbReference type="Gene3D" id="2.60.450.10">
    <property type="entry name" value="Lipopolysaccharide (LPS) transport protein A like domain"/>
    <property type="match status" value="1"/>
</dbReference>
<evidence type="ECO:0000256" key="3">
    <source>
        <dbReference type="ARBA" id="ARBA00022692"/>
    </source>
</evidence>
<dbReference type="GO" id="GO:0017089">
    <property type="term" value="F:glycolipid transfer activity"/>
    <property type="evidence" value="ECO:0007669"/>
    <property type="project" value="TreeGrafter"/>
</dbReference>
<comment type="function">
    <text evidence="7">Required for the translocation of lipopolysaccharide (LPS) from the inner membrane to the outer membrane.</text>
</comment>
<gene>
    <name evidence="6" type="primary">lptC</name>
    <name evidence="8" type="ORF">AKJ31_09335</name>
</gene>
<evidence type="ECO:0000313" key="8">
    <source>
        <dbReference type="EMBL" id="KOO08095.1"/>
    </source>
</evidence>
<dbReference type="InterPro" id="IPR010664">
    <property type="entry name" value="LipoPS_assembly_LptC-rel"/>
</dbReference>
<proteinExistence type="inferred from homology"/>
<evidence type="ECO:0000256" key="6">
    <source>
        <dbReference type="HAMAP-Rule" id="MF_01915"/>
    </source>
</evidence>
<dbReference type="InterPro" id="IPR026265">
    <property type="entry name" value="LptC"/>
</dbReference>
<dbReference type="GO" id="GO:0005886">
    <property type="term" value="C:plasma membrane"/>
    <property type="evidence" value="ECO:0007669"/>
    <property type="project" value="UniProtKB-SubCell"/>
</dbReference>
<dbReference type="Pfam" id="PF06835">
    <property type="entry name" value="LptC"/>
    <property type="match status" value="1"/>
</dbReference>
<comment type="similarity">
    <text evidence="6 7">Belongs to the LptC family.</text>
</comment>
<dbReference type="HAMAP" id="MF_01915">
    <property type="entry name" value="LPS_assembly_LptC"/>
    <property type="match status" value="1"/>
</dbReference>
<dbReference type="PANTHER" id="PTHR37481">
    <property type="entry name" value="LIPOPOLYSACCHARIDE EXPORT SYSTEM PROTEIN LPTC"/>
    <property type="match status" value="1"/>
</dbReference>
<dbReference type="PATRIC" id="fig|171383.3.peg.1908"/>
<evidence type="ECO:0000256" key="1">
    <source>
        <dbReference type="ARBA" id="ARBA00022475"/>
    </source>
</evidence>
<keyword evidence="3 6" id="KW-0812">Transmembrane</keyword>
<reference evidence="9" key="1">
    <citation type="submission" date="2015-08" db="EMBL/GenBank/DDBJ databases">
        <title>Vibrio galatheae sp. nov., a novel member of the Vibrionaceae family isolated from the Solomon Islands.</title>
        <authorList>
            <person name="Giubergia S."/>
            <person name="Machado H."/>
            <person name="Mateiu R.V."/>
            <person name="Gram L."/>
        </authorList>
    </citation>
    <scope>NUCLEOTIDE SEQUENCE [LARGE SCALE GENOMIC DNA]</scope>
    <source>
        <strain evidence="9">DSM 19134</strain>
    </source>
</reference>
<name>A0A0M0I1A7_9VIBR</name>
<protein>
    <recommendedName>
        <fullName evidence="6 7">Lipopolysaccharide export system protein LptC</fullName>
    </recommendedName>
</protein>
<dbReference type="Proteomes" id="UP000037530">
    <property type="component" value="Unassembled WGS sequence"/>
</dbReference>
<sequence>MSLSRIGYLLAAFALCWSTYYYLTNDKQSASQVSPSLEQPMFSGKNLNNTSYDESGVRSYVITSLSLDYYAKSGDTVFNKPVLKVFKEGSIQEWEITAKTGVLDKDHILTLTNDVVVKNLLPESGFDTLNTLDMSIRLDNRDFWADNQVIIYGPQFETIGQAMKGNFADHSATLYKSVQGRYETLTP</sequence>
<organism evidence="8 9">
    <name type="scientific">Vibrio hepatarius</name>
    <dbReference type="NCBI Taxonomy" id="171383"/>
    <lineage>
        <taxon>Bacteria</taxon>
        <taxon>Pseudomonadati</taxon>
        <taxon>Pseudomonadota</taxon>
        <taxon>Gammaproteobacteria</taxon>
        <taxon>Vibrionales</taxon>
        <taxon>Vibrionaceae</taxon>
        <taxon>Vibrio</taxon>
        <taxon>Vibrio oreintalis group</taxon>
    </lineage>
</organism>
<comment type="caution">
    <text evidence="8">The sequence shown here is derived from an EMBL/GenBank/DDBJ whole genome shotgun (WGS) entry which is preliminary data.</text>
</comment>